<dbReference type="PANTHER" id="PTHR46350">
    <property type="entry name" value="RAS LIKE FAMILY 10 MEMBER B-RELATED"/>
    <property type="match status" value="1"/>
</dbReference>
<dbReference type="SUPFAM" id="SSF52540">
    <property type="entry name" value="P-loop containing nucleoside triphosphate hydrolases"/>
    <property type="match status" value="1"/>
</dbReference>
<evidence type="ECO:0000313" key="2">
    <source>
        <dbReference type="Proteomes" id="UP000507470"/>
    </source>
</evidence>
<dbReference type="OrthoDB" id="299781at2759"/>
<proteinExistence type="predicted"/>
<dbReference type="PROSITE" id="PS51421">
    <property type="entry name" value="RAS"/>
    <property type="match status" value="1"/>
</dbReference>
<dbReference type="AlphaFoldDB" id="A0A6J8DDK2"/>
<dbReference type="InterPro" id="IPR052661">
    <property type="entry name" value="Ras-like_GTPase_Reg"/>
</dbReference>
<name>A0A6J8DDK2_MYTCO</name>
<dbReference type="PRINTS" id="PR00449">
    <property type="entry name" value="RASTRNSFRMNG"/>
</dbReference>
<dbReference type="InterPro" id="IPR001806">
    <property type="entry name" value="Small_GTPase"/>
</dbReference>
<dbReference type="GO" id="GO:0003924">
    <property type="term" value="F:GTPase activity"/>
    <property type="evidence" value="ECO:0007669"/>
    <property type="project" value="InterPro"/>
</dbReference>
<dbReference type="Pfam" id="PF00071">
    <property type="entry name" value="Ras"/>
    <property type="match status" value="1"/>
</dbReference>
<dbReference type="SMART" id="SM00175">
    <property type="entry name" value="RAB"/>
    <property type="match status" value="1"/>
</dbReference>
<sequence>MTSNGYTDHQKVTIVILGAPGVGKSSIVKQFVHHTFTEDYEPSDDKSFYFPSVIINEHVYDLKIVDCPYIPYFPSNSLQEWSDFRGFNLRIATAYVLVYDITSEESFSYMKALREQILDSRDMHDVPLFIVGNKYDLADDRGVSRRDVINMVKKHRKCIHVECSAKYNWHIIFLFKELMKAIDHIDYGHKPTAVRVQDALRRNRCSIM</sequence>
<dbReference type="PANTHER" id="PTHR46350:SF2">
    <property type="entry name" value="RAS LIKE FAMILY 10 MEMBER B"/>
    <property type="match status" value="1"/>
</dbReference>
<dbReference type="SMART" id="SM00173">
    <property type="entry name" value="RAS"/>
    <property type="match status" value="1"/>
</dbReference>
<protein>
    <submittedName>
        <fullName evidence="1">RASL10B</fullName>
    </submittedName>
</protein>
<accession>A0A6J8DDK2</accession>
<dbReference type="EMBL" id="CACVKT020007173">
    <property type="protein sequence ID" value="CAC5406115.1"/>
    <property type="molecule type" value="Genomic_DNA"/>
</dbReference>
<dbReference type="InterPro" id="IPR027417">
    <property type="entry name" value="P-loop_NTPase"/>
</dbReference>
<organism evidence="1 2">
    <name type="scientific">Mytilus coruscus</name>
    <name type="common">Sea mussel</name>
    <dbReference type="NCBI Taxonomy" id="42192"/>
    <lineage>
        <taxon>Eukaryota</taxon>
        <taxon>Metazoa</taxon>
        <taxon>Spiralia</taxon>
        <taxon>Lophotrochozoa</taxon>
        <taxon>Mollusca</taxon>
        <taxon>Bivalvia</taxon>
        <taxon>Autobranchia</taxon>
        <taxon>Pteriomorphia</taxon>
        <taxon>Mytilida</taxon>
        <taxon>Mytiloidea</taxon>
        <taxon>Mytilidae</taxon>
        <taxon>Mytilinae</taxon>
        <taxon>Mytilus</taxon>
    </lineage>
</organism>
<gene>
    <name evidence="1" type="ORF">MCOR_39727</name>
</gene>
<dbReference type="Gene3D" id="3.40.50.300">
    <property type="entry name" value="P-loop containing nucleotide triphosphate hydrolases"/>
    <property type="match status" value="1"/>
</dbReference>
<evidence type="ECO:0000313" key="1">
    <source>
        <dbReference type="EMBL" id="CAC5406115.1"/>
    </source>
</evidence>
<dbReference type="GO" id="GO:0005525">
    <property type="term" value="F:GTP binding"/>
    <property type="evidence" value="ECO:0007669"/>
    <property type="project" value="InterPro"/>
</dbReference>
<dbReference type="PROSITE" id="PS51419">
    <property type="entry name" value="RAB"/>
    <property type="match status" value="1"/>
</dbReference>
<dbReference type="Proteomes" id="UP000507470">
    <property type="component" value="Unassembled WGS sequence"/>
</dbReference>
<reference evidence="1 2" key="1">
    <citation type="submission" date="2020-06" db="EMBL/GenBank/DDBJ databases">
        <authorList>
            <person name="Li R."/>
            <person name="Bekaert M."/>
        </authorList>
    </citation>
    <scope>NUCLEOTIDE SEQUENCE [LARGE SCALE GENOMIC DNA]</scope>
    <source>
        <strain evidence="2">wild</strain>
    </source>
</reference>
<keyword evidence="2" id="KW-1185">Reference proteome</keyword>